<comment type="caution">
    <text evidence="2">The sequence shown here is derived from an EMBL/GenBank/DDBJ whole genome shotgun (WGS) entry which is preliminary data.</text>
</comment>
<organism evidence="2 3">
    <name type="scientific">Paraphaeosphaeria minitans</name>
    <dbReference type="NCBI Taxonomy" id="565426"/>
    <lineage>
        <taxon>Eukaryota</taxon>
        <taxon>Fungi</taxon>
        <taxon>Dikarya</taxon>
        <taxon>Ascomycota</taxon>
        <taxon>Pezizomycotina</taxon>
        <taxon>Dothideomycetes</taxon>
        <taxon>Pleosporomycetidae</taxon>
        <taxon>Pleosporales</taxon>
        <taxon>Massarineae</taxon>
        <taxon>Didymosphaeriaceae</taxon>
        <taxon>Paraphaeosphaeria</taxon>
    </lineage>
</organism>
<dbReference type="EMBL" id="WJXW01000012">
    <property type="protein sequence ID" value="KAF9731431.1"/>
    <property type="molecule type" value="Genomic_DNA"/>
</dbReference>
<dbReference type="AlphaFoldDB" id="A0A9P6GA61"/>
<accession>A0A9P6GA61</accession>
<sequence length="165" mass="18989">MCTLHSYILPCGHMKYSHICPCQNKCALPAIEDLEVEWNVTCIIACTNLAIEADVRRLNETLPGRTMLQSPQQCSLQPIPEPSRTPHEDKSLEQHEIGFSQQEQVSNKIKVEELTEAEIPSLRRQGFDTEWMEWVVKCEEAGMDLELLLMQDQHYDATESEKECR</sequence>
<dbReference type="Proteomes" id="UP000756921">
    <property type="component" value="Unassembled WGS sequence"/>
</dbReference>
<proteinExistence type="predicted"/>
<keyword evidence="3" id="KW-1185">Reference proteome</keyword>
<evidence type="ECO:0000256" key="1">
    <source>
        <dbReference type="SAM" id="MobiDB-lite"/>
    </source>
</evidence>
<feature type="region of interest" description="Disordered" evidence="1">
    <location>
        <begin position="68"/>
        <end position="92"/>
    </location>
</feature>
<evidence type="ECO:0000313" key="3">
    <source>
        <dbReference type="Proteomes" id="UP000756921"/>
    </source>
</evidence>
<gene>
    <name evidence="2" type="ORF">PMIN01_10448</name>
</gene>
<protein>
    <submittedName>
        <fullName evidence="2">Uncharacterized protein</fullName>
    </submittedName>
</protein>
<dbReference type="OrthoDB" id="10362190at2759"/>
<name>A0A9P6GA61_9PLEO</name>
<reference evidence="2" key="1">
    <citation type="journal article" date="2020" name="Mol. Plant Microbe Interact.">
        <title>Genome Sequence of the Biocontrol Agent Coniothyrium minitans strain Conio (IMI 134523).</title>
        <authorList>
            <person name="Patel D."/>
            <person name="Shittu T.A."/>
            <person name="Baroncelli R."/>
            <person name="Muthumeenakshi S."/>
            <person name="Osborne T.H."/>
            <person name="Janganan T.K."/>
            <person name="Sreenivasaprasad S."/>
        </authorList>
    </citation>
    <scope>NUCLEOTIDE SEQUENCE</scope>
    <source>
        <strain evidence="2">Conio</strain>
    </source>
</reference>
<evidence type="ECO:0000313" key="2">
    <source>
        <dbReference type="EMBL" id="KAF9731431.1"/>
    </source>
</evidence>